<dbReference type="AlphaFoldDB" id="A0A8S1MA82"/>
<feature type="transmembrane region" description="Helical" evidence="1">
    <location>
        <begin position="102"/>
        <end position="124"/>
    </location>
</feature>
<gene>
    <name evidence="2" type="ORF">PPRIM_AZ9-3.1.T0570244</name>
</gene>
<proteinExistence type="predicted"/>
<comment type="caution">
    <text evidence="2">The sequence shown here is derived from an EMBL/GenBank/DDBJ whole genome shotgun (WGS) entry which is preliminary data.</text>
</comment>
<keyword evidence="1" id="KW-0472">Membrane</keyword>
<dbReference type="EMBL" id="CAJJDM010000058">
    <property type="protein sequence ID" value="CAD8077160.1"/>
    <property type="molecule type" value="Genomic_DNA"/>
</dbReference>
<organism evidence="2 3">
    <name type="scientific">Paramecium primaurelia</name>
    <dbReference type="NCBI Taxonomy" id="5886"/>
    <lineage>
        <taxon>Eukaryota</taxon>
        <taxon>Sar</taxon>
        <taxon>Alveolata</taxon>
        <taxon>Ciliophora</taxon>
        <taxon>Intramacronucleata</taxon>
        <taxon>Oligohymenophorea</taxon>
        <taxon>Peniculida</taxon>
        <taxon>Parameciidae</taxon>
        <taxon>Paramecium</taxon>
    </lineage>
</organism>
<name>A0A8S1MA82_PARPR</name>
<accession>A0A8S1MA82</accession>
<evidence type="ECO:0000313" key="3">
    <source>
        <dbReference type="Proteomes" id="UP000688137"/>
    </source>
</evidence>
<evidence type="ECO:0000313" key="2">
    <source>
        <dbReference type="EMBL" id="CAD8077160.1"/>
    </source>
</evidence>
<dbReference type="Proteomes" id="UP000688137">
    <property type="component" value="Unassembled WGS sequence"/>
</dbReference>
<keyword evidence="1" id="KW-0812">Transmembrane</keyword>
<protein>
    <recommendedName>
        <fullName evidence="4">Transmembrane protein</fullName>
    </recommendedName>
</protein>
<evidence type="ECO:0008006" key="4">
    <source>
        <dbReference type="Google" id="ProtNLM"/>
    </source>
</evidence>
<keyword evidence="3" id="KW-1185">Reference proteome</keyword>
<keyword evidence="1" id="KW-1133">Transmembrane helix</keyword>
<feature type="transmembrane region" description="Helical" evidence="1">
    <location>
        <begin position="12"/>
        <end position="32"/>
    </location>
</feature>
<sequence>MVIYLQKDQLLYYIFQIFHLNQSIILSLLLNLNNHLTRQIINKKQLITSLKLKNIYIGFQDTQHQQILRKIDIIVYLRFQLQQNYHLKLKKLNIKQQLQSQMLYQTIMLQWMFILLIQQLLLVIKEQLINYYFTVTNYLSQQFLNLLK</sequence>
<reference evidence="2" key="1">
    <citation type="submission" date="2021-01" db="EMBL/GenBank/DDBJ databases">
        <authorList>
            <consortium name="Genoscope - CEA"/>
            <person name="William W."/>
        </authorList>
    </citation>
    <scope>NUCLEOTIDE SEQUENCE</scope>
</reference>
<evidence type="ECO:0000256" key="1">
    <source>
        <dbReference type="SAM" id="Phobius"/>
    </source>
</evidence>